<keyword evidence="1" id="KW-1133">Transmembrane helix</keyword>
<evidence type="ECO:0000313" key="5">
    <source>
        <dbReference type="Proteomes" id="UP000199532"/>
    </source>
</evidence>
<dbReference type="Pfam" id="PF16344">
    <property type="entry name" value="FecR_C"/>
    <property type="match status" value="1"/>
</dbReference>
<evidence type="ECO:0000256" key="1">
    <source>
        <dbReference type="SAM" id="Phobius"/>
    </source>
</evidence>
<feature type="domain" description="FecR protein" evidence="2">
    <location>
        <begin position="195"/>
        <end position="289"/>
    </location>
</feature>
<reference evidence="4 5" key="1">
    <citation type="submission" date="2016-10" db="EMBL/GenBank/DDBJ databases">
        <authorList>
            <person name="de Groot N.N."/>
        </authorList>
    </citation>
    <scope>NUCLEOTIDE SEQUENCE [LARGE SCALE GENOMIC DNA]</scope>
    <source>
        <strain evidence="4 5">DSM 19938</strain>
    </source>
</reference>
<dbReference type="Pfam" id="PF04773">
    <property type="entry name" value="FecR"/>
    <property type="match status" value="1"/>
</dbReference>
<gene>
    <name evidence="4" type="ORF">SAMN04487995_4472</name>
</gene>
<keyword evidence="5" id="KW-1185">Reference proteome</keyword>
<name>A0A1H6YRE4_9BACT</name>
<feature type="transmembrane region" description="Helical" evidence="1">
    <location>
        <begin position="95"/>
        <end position="113"/>
    </location>
</feature>
<dbReference type="InterPro" id="IPR006860">
    <property type="entry name" value="FecR"/>
</dbReference>
<dbReference type="Proteomes" id="UP000199532">
    <property type="component" value="Unassembled WGS sequence"/>
</dbReference>
<organism evidence="4 5">
    <name type="scientific">Dyadobacter koreensis</name>
    <dbReference type="NCBI Taxonomy" id="408657"/>
    <lineage>
        <taxon>Bacteria</taxon>
        <taxon>Pseudomonadati</taxon>
        <taxon>Bacteroidota</taxon>
        <taxon>Cytophagia</taxon>
        <taxon>Cytophagales</taxon>
        <taxon>Spirosomataceae</taxon>
        <taxon>Dyadobacter</taxon>
    </lineage>
</organism>
<keyword evidence="1" id="KW-0472">Membrane</keyword>
<dbReference type="OrthoDB" id="1452822at2"/>
<dbReference type="EMBL" id="FNXY01000007">
    <property type="protein sequence ID" value="SEJ39822.1"/>
    <property type="molecule type" value="Genomic_DNA"/>
</dbReference>
<dbReference type="RefSeq" id="WP_090338470.1">
    <property type="nucleotide sequence ID" value="NZ_FNXY01000007.1"/>
</dbReference>
<dbReference type="PANTHER" id="PTHR30273">
    <property type="entry name" value="PERIPLASMIC SIGNAL SENSOR AND SIGMA FACTOR ACTIVATOR FECR-RELATED"/>
    <property type="match status" value="1"/>
</dbReference>
<dbReference type="STRING" id="408657.SAMN04487995_4472"/>
<dbReference type="Gene3D" id="3.55.50.30">
    <property type="match status" value="1"/>
</dbReference>
<dbReference type="Gene3D" id="2.60.120.1440">
    <property type="match status" value="1"/>
</dbReference>
<sequence length="400" mass="44882">MSEFSTRLTYLFNRYYCGEATSLETDELMAIIKEAKSNQELNELLQRAWDQTAGDQDFFSPQQSEKIFDSIISLATNGHHEEEDMEPPVLRSFYWWRYAAAAIILIFGFGALYKFRSKSEIQTVGLVQPVTKDVPPGGNRAMLTLSDGSTIILDSAANGILARQGSTEVSKKENGQLVYNSSKQDNTKITNQINTLSTPKGGQYQIVLPDGSKVWLNSSSSIKFPAFFSKNERKVEVTGEVYFEVVKDKSKPFKVLFQDTEIEVLGTSFNVMAYRDEAFSKTTLIEGSVSLTNKNTNKRLRPGQQASVGRSGNITTEEVDIDEAIAWKKGLFFFRDASIAEVMKKAGRWYDVEIEYQGAIPVRQFTGKVSMDVNISELLTMLKYAGVNCRIDNKKIIISP</sequence>
<feature type="domain" description="Protein FecR C-terminal" evidence="3">
    <location>
        <begin position="332"/>
        <end position="398"/>
    </location>
</feature>
<accession>A0A1H6YRE4</accession>
<evidence type="ECO:0000313" key="4">
    <source>
        <dbReference type="EMBL" id="SEJ39822.1"/>
    </source>
</evidence>
<proteinExistence type="predicted"/>
<dbReference type="GO" id="GO:0016989">
    <property type="term" value="F:sigma factor antagonist activity"/>
    <property type="evidence" value="ECO:0007669"/>
    <property type="project" value="TreeGrafter"/>
</dbReference>
<evidence type="ECO:0000259" key="3">
    <source>
        <dbReference type="Pfam" id="PF16344"/>
    </source>
</evidence>
<keyword evidence="1" id="KW-0812">Transmembrane</keyword>
<protein>
    <submittedName>
        <fullName evidence="4">FecR family protein</fullName>
    </submittedName>
</protein>
<dbReference type="InterPro" id="IPR012373">
    <property type="entry name" value="Ferrdict_sens_TM"/>
</dbReference>
<dbReference type="InterPro" id="IPR032508">
    <property type="entry name" value="FecR_C"/>
</dbReference>
<evidence type="ECO:0000259" key="2">
    <source>
        <dbReference type="Pfam" id="PF04773"/>
    </source>
</evidence>
<dbReference type="AlphaFoldDB" id="A0A1H6YRE4"/>
<dbReference type="PANTHER" id="PTHR30273:SF2">
    <property type="entry name" value="PROTEIN FECR"/>
    <property type="match status" value="1"/>
</dbReference>